<dbReference type="AlphaFoldDB" id="A0A8B8KVQ5"/>
<gene>
    <name evidence="3" type="primary">LOC113859348</name>
</gene>
<name>A0A8B8KVQ5_ABRPR</name>
<organism evidence="2 3">
    <name type="scientific">Abrus precatorius</name>
    <name type="common">Indian licorice</name>
    <name type="synonym">Glycine abrus</name>
    <dbReference type="NCBI Taxonomy" id="3816"/>
    <lineage>
        <taxon>Eukaryota</taxon>
        <taxon>Viridiplantae</taxon>
        <taxon>Streptophyta</taxon>
        <taxon>Embryophyta</taxon>
        <taxon>Tracheophyta</taxon>
        <taxon>Spermatophyta</taxon>
        <taxon>Magnoliopsida</taxon>
        <taxon>eudicotyledons</taxon>
        <taxon>Gunneridae</taxon>
        <taxon>Pentapetalae</taxon>
        <taxon>rosids</taxon>
        <taxon>fabids</taxon>
        <taxon>Fabales</taxon>
        <taxon>Fabaceae</taxon>
        <taxon>Papilionoideae</taxon>
        <taxon>50 kb inversion clade</taxon>
        <taxon>NPAAA clade</taxon>
        <taxon>indigoferoid/millettioid clade</taxon>
        <taxon>Abreae</taxon>
        <taxon>Abrus</taxon>
    </lineage>
</organism>
<feature type="domain" description="Aminotransferase-like plant mobile" evidence="1">
    <location>
        <begin position="102"/>
        <end position="200"/>
    </location>
</feature>
<dbReference type="KEGG" id="aprc:113859348"/>
<protein>
    <submittedName>
        <fullName evidence="3">Uncharacterized protein LOC113859348</fullName>
    </submittedName>
</protein>
<evidence type="ECO:0000313" key="2">
    <source>
        <dbReference type="Proteomes" id="UP000694853"/>
    </source>
</evidence>
<proteinExistence type="predicted"/>
<dbReference type="InterPro" id="IPR044824">
    <property type="entry name" value="MAIN-like"/>
</dbReference>
<dbReference type="RefSeq" id="XP_027347950.1">
    <property type="nucleotide sequence ID" value="XM_027492149.1"/>
</dbReference>
<evidence type="ECO:0000259" key="1">
    <source>
        <dbReference type="Pfam" id="PF10536"/>
    </source>
</evidence>
<dbReference type="PANTHER" id="PTHR46033">
    <property type="entry name" value="PROTEIN MAIN-LIKE 2"/>
    <property type="match status" value="1"/>
</dbReference>
<keyword evidence="2" id="KW-1185">Reference proteome</keyword>
<dbReference type="GeneID" id="113859348"/>
<evidence type="ECO:0000313" key="3">
    <source>
        <dbReference type="RefSeq" id="XP_027347950.1"/>
    </source>
</evidence>
<dbReference type="Pfam" id="PF10536">
    <property type="entry name" value="PMD"/>
    <property type="match status" value="1"/>
</dbReference>
<dbReference type="OrthoDB" id="1599069at2759"/>
<reference evidence="2" key="1">
    <citation type="journal article" date="2019" name="Toxins">
        <title>Detection of Abrin-Like and Prepropulchellin-Like Toxin Genes and Transcripts Using Whole Genome Sequencing and Full-Length Transcript Sequencing of Abrus precatorius.</title>
        <authorList>
            <person name="Hovde B.T."/>
            <person name="Daligault H.E."/>
            <person name="Hanschen E.R."/>
            <person name="Kunde Y.A."/>
            <person name="Johnson M.B."/>
            <person name="Starkenburg S.R."/>
            <person name="Johnson S.L."/>
        </authorList>
    </citation>
    <scope>NUCLEOTIDE SEQUENCE [LARGE SCALE GENOMIC DNA]</scope>
</reference>
<dbReference type="PANTHER" id="PTHR46033:SF8">
    <property type="entry name" value="PROTEIN MAINTENANCE OF MERISTEMS-LIKE"/>
    <property type="match status" value="1"/>
</dbReference>
<dbReference type="Proteomes" id="UP000694853">
    <property type="component" value="Unplaced"/>
</dbReference>
<accession>A0A8B8KVQ5</accession>
<sequence>MRRMIGKNISSKLIEEVAQDAKEVEVMKSFCNVFAHCKCSIVCDCKKSQRTRYQSVHVLEHIWDGRDHPILKVRRSHFIPAGMEGVLVEILPHLTLAGFAGIGLRIDGKIVIAAVRGNKAQIVEDLLGIRPPTDAFMGSSLKLSWLNQHFTHVAMHNHNDVQLTRFARAYILRLIGDFMLTDHSSSRVPVRYLPLLEDFTITG</sequence>
<reference evidence="3" key="2">
    <citation type="submission" date="2025-08" db="UniProtKB">
        <authorList>
            <consortium name="RefSeq"/>
        </authorList>
    </citation>
    <scope>IDENTIFICATION</scope>
    <source>
        <tissue evidence="3">Young leaves</tissue>
    </source>
</reference>
<dbReference type="GO" id="GO:0010073">
    <property type="term" value="P:meristem maintenance"/>
    <property type="evidence" value="ECO:0007669"/>
    <property type="project" value="InterPro"/>
</dbReference>
<dbReference type="InterPro" id="IPR019557">
    <property type="entry name" value="AminoTfrase-like_pln_mobile"/>
</dbReference>